<protein>
    <submittedName>
        <fullName evidence="2">Uncharacterized protein</fullName>
    </submittedName>
</protein>
<dbReference type="EMBL" id="VEVO01000003">
    <property type="protein sequence ID" value="KAF0044318.1"/>
    <property type="molecule type" value="Genomic_DNA"/>
</dbReference>
<comment type="caution">
    <text evidence="2">The sequence shown here is derived from an EMBL/GenBank/DDBJ whole genome shotgun (WGS) entry which is preliminary data.</text>
</comment>
<keyword evidence="1" id="KW-0472">Membrane</keyword>
<organism evidence="2 3">
    <name type="scientific">Scophthalmus maximus</name>
    <name type="common">Turbot</name>
    <name type="synonym">Psetta maxima</name>
    <dbReference type="NCBI Taxonomy" id="52904"/>
    <lineage>
        <taxon>Eukaryota</taxon>
        <taxon>Metazoa</taxon>
        <taxon>Chordata</taxon>
        <taxon>Craniata</taxon>
        <taxon>Vertebrata</taxon>
        <taxon>Euteleostomi</taxon>
        <taxon>Actinopterygii</taxon>
        <taxon>Neopterygii</taxon>
        <taxon>Teleostei</taxon>
        <taxon>Neoteleostei</taxon>
        <taxon>Acanthomorphata</taxon>
        <taxon>Carangaria</taxon>
        <taxon>Pleuronectiformes</taxon>
        <taxon>Pleuronectoidei</taxon>
        <taxon>Scophthalmidae</taxon>
        <taxon>Scophthalmus</taxon>
    </lineage>
</organism>
<dbReference type="Proteomes" id="UP000438429">
    <property type="component" value="Unassembled WGS sequence"/>
</dbReference>
<proteinExistence type="predicted"/>
<name>A0A6A4TIJ6_SCOMX</name>
<evidence type="ECO:0000313" key="2">
    <source>
        <dbReference type="EMBL" id="KAF0044318.1"/>
    </source>
</evidence>
<dbReference type="AlphaFoldDB" id="A0A6A4TIJ6"/>
<sequence>MASFVTMFDRKDPHSTCAYEKPFLSLNSFPSPVRCSLTPVSVTDRQRQGSPKANAPQLFRSLFELLSLFTSLPQRKCPLESISPDSIDRTVLSKSQCDNILKMKAYLWDAYRPYCSDDQSVVRKDNNVEFIPILSGVLSVSRRRQGARYRKPCRIAIIGTVGPLVSSVLVILTAGFLSWQLFTFN</sequence>
<accession>A0A6A4TIJ6</accession>
<gene>
    <name evidence="2" type="ORF">F2P81_003476</name>
</gene>
<feature type="transmembrane region" description="Helical" evidence="1">
    <location>
        <begin position="153"/>
        <end position="179"/>
    </location>
</feature>
<keyword evidence="1" id="KW-0812">Transmembrane</keyword>
<evidence type="ECO:0000313" key="3">
    <source>
        <dbReference type="Proteomes" id="UP000438429"/>
    </source>
</evidence>
<evidence type="ECO:0000256" key="1">
    <source>
        <dbReference type="SAM" id="Phobius"/>
    </source>
</evidence>
<keyword evidence="1" id="KW-1133">Transmembrane helix</keyword>
<reference evidence="2 3" key="1">
    <citation type="submission" date="2019-06" db="EMBL/GenBank/DDBJ databases">
        <title>Draft genomes of female and male turbot (Scophthalmus maximus).</title>
        <authorList>
            <person name="Xu H."/>
            <person name="Xu X.-W."/>
            <person name="Shao C."/>
            <person name="Chen S."/>
        </authorList>
    </citation>
    <scope>NUCLEOTIDE SEQUENCE [LARGE SCALE GENOMIC DNA]</scope>
    <source>
        <strain evidence="2">Ysfricsl-2016a</strain>
        <tissue evidence="2">Blood</tissue>
    </source>
</reference>